<dbReference type="AlphaFoldDB" id="A0A4R7VIH1"/>
<name>A0A4R7VIH1_9PSEU</name>
<dbReference type="InterPro" id="IPR036390">
    <property type="entry name" value="WH_DNA-bd_sf"/>
</dbReference>
<protein>
    <submittedName>
        <fullName evidence="3">DNA-binding MarR family transcriptional regulator</fullName>
    </submittedName>
</protein>
<dbReference type="Pfam" id="PF12802">
    <property type="entry name" value="MarR_2"/>
    <property type="match status" value="1"/>
</dbReference>
<dbReference type="InterPro" id="IPR000835">
    <property type="entry name" value="HTH_MarR-typ"/>
</dbReference>
<dbReference type="Proteomes" id="UP000294927">
    <property type="component" value="Unassembled WGS sequence"/>
</dbReference>
<dbReference type="Gene3D" id="1.10.10.10">
    <property type="entry name" value="Winged helix-like DNA-binding domain superfamily/Winged helix DNA-binding domain"/>
    <property type="match status" value="1"/>
</dbReference>
<dbReference type="PANTHER" id="PTHR33164:SF57">
    <property type="entry name" value="MARR-FAMILY TRANSCRIPTIONAL REGULATOR"/>
    <property type="match status" value="1"/>
</dbReference>
<dbReference type="PROSITE" id="PS50995">
    <property type="entry name" value="HTH_MARR_2"/>
    <property type="match status" value="1"/>
</dbReference>
<comment type="caution">
    <text evidence="3">The sequence shown here is derived from an EMBL/GenBank/DDBJ whole genome shotgun (WGS) entry which is preliminary data.</text>
</comment>
<organism evidence="3 4">
    <name type="scientific">Actinophytocola oryzae</name>
    <dbReference type="NCBI Taxonomy" id="502181"/>
    <lineage>
        <taxon>Bacteria</taxon>
        <taxon>Bacillati</taxon>
        <taxon>Actinomycetota</taxon>
        <taxon>Actinomycetes</taxon>
        <taxon>Pseudonocardiales</taxon>
        <taxon>Pseudonocardiaceae</taxon>
    </lineage>
</organism>
<gene>
    <name evidence="3" type="ORF">CLV71_108356</name>
</gene>
<evidence type="ECO:0000313" key="3">
    <source>
        <dbReference type="EMBL" id="TDV48995.1"/>
    </source>
</evidence>
<sequence length="177" mass="19717">MERTNVVRELNRATFVLVSEAQRGMAKAFDAPRVGVLRMVADGPLRPSEIGERLDMAPSSVTRHVQALEDAGHVTVEADPFDARTCLVEVTEDGTEELDRLESLGLAAFEQVVADWDADDLVTLTRLLARLTRDWAERGTAARRPARPGKAPRWRFRPREQPAHQPAGQPHEHEGKP</sequence>
<feature type="region of interest" description="Disordered" evidence="1">
    <location>
        <begin position="139"/>
        <end position="177"/>
    </location>
</feature>
<dbReference type="EMBL" id="SOCP01000008">
    <property type="protein sequence ID" value="TDV48995.1"/>
    <property type="molecule type" value="Genomic_DNA"/>
</dbReference>
<accession>A0A4R7VIH1</accession>
<dbReference type="GO" id="GO:0003677">
    <property type="term" value="F:DNA binding"/>
    <property type="evidence" value="ECO:0007669"/>
    <property type="project" value="UniProtKB-KW"/>
</dbReference>
<dbReference type="SUPFAM" id="SSF46785">
    <property type="entry name" value="Winged helix' DNA-binding domain"/>
    <property type="match status" value="1"/>
</dbReference>
<proteinExistence type="predicted"/>
<dbReference type="RefSeq" id="WP_133905001.1">
    <property type="nucleotide sequence ID" value="NZ_SOCP01000008.1"/>
</dbReference>
<dbReference type="PANTHER" id="PTHR33164">
    <property type="entry name" value="TRANSCRIPTIONAL REGULATOR, MARR FAMILY"/>
    <property type="match status" value="1"/>
</dbReference>
<feature type="compositionally biased region" description="Basic residues" evidence="1">
    <location>
        <begin position="144"/>
        <end position="156"/>
    </location>
</feature>
<dbReference type="InterPro" id="IPR011991">
    <property type="entry name" value="ArsR-like_HTH"/>
</dbReference>
<dbReference type="CDD" id="cd00090">
    <property type="entry name" value="HTH_ARSR"/>
    <property type="match status" value="1"/>
</dbReference>
<evidence type="ECO:0000313" key="4">
    <source>
        <dbReference type="Proteomes" id="UP000294927"/>
    </source>
</evidence>
<feature type="domain" description="HTH marR-type" evidence="2">
    <location>
        <begin position="3"/>
        <end position="133"/>
    </location>
</feature>
<dbReference type="PRINTS" id="PR00598">
    <property type="entry name" value="HTHMARR"/>
</dbReference>
<dbReference type="OrthoDB" id="5148120at2"/>
<dbReference type="GO" id="GO:0003700">
    <property type="term" value="F:DNA-binding transcription factor activity"/>
    <property type="evidence" value="ECO:0007669"/>
    <property type="project" value="InterPro"/>
</dbReference>
<evidence type="ECO:0000256" key="1">
    <source>
        <dbReference type="SAM" id="MobiDB-lite"/>
    </source>
</evidence>
<dbReference type="SMART" id="SM00347">
    <property type="entry name" value="HTH_MARR"/>
    <property type="match status" value="1"/>
</dbReference>
<dbReference type="InterPro" id="IPR039422">
    <property type="entry name" value="MarR/SlyA-like"/>
</dbReference>
<evidence type="ECO:0000259" key="2">
    <source>
        <dbReference type="PROSITE" id="PS50995"/>
    </source>
</evidence>
<keyword evidence="4" id="KW-1185">Reference proteome</keyword>
<keyword evidence="3" id="KW-0238">DNA-binding</keyword>
<dbReference type="GO" id="GO:0006950">
    <property type="term" value="P:response to stress"/>
    <property type="evidence" value="ECO:0007669"/>
    <property type="project" value="TreeGrafter"/>
</dbReference>
<dbReference type="InterPro" id="IPR036388">
    <property type="entry name" value="WH-like_DNA-bd_sf"/>
</dbReference>
<reference evidence="3 4" key="1">
    <citation type="submission" date="2019-03" db="EMBL/GenBank/DDBJ databases">
        <title>Genomic Encyclopedia of Archaeal and Bacterial Type Strains, Phase II (KMG-II): from individual species to whole genera.</title>
        <authorList>
            <person name="Goeker M."/>
        </authorList>
    </citation>
    <scope>NUCLEOTIDE SEQUENCE [LARGE SCALE GENOMIC DNA]</scope>
    <source>
        <strain evidence="3 4">DSM 45499</strain>
    </source>
</reference>